<reference evidence="6" key="2">
    <citation type="submission" date="2015-01" db="EMBL/GenBank/DDBJ databases">
        <title>Evolutionary Origins and Diversification of the Mycorrhizal Mutualists.</title>
        <authorList>
            <consortium name="DOE Joint Genome Institute"/>
            <consortium name="Mycorrhizal Genomics Consortium"/>
            <person name="Kohler A."/>
            <person name="Kuo A."/>
            <person name="Nagy L.G."/>
            <person name="Floudas D."/>
            <person name="Copeland A."/>
            <person name="Barry K.W."/>
            <person name="Cichocki N."/>
            <person name="Veneault-Fourrey C."/>
            <person name="LaButti K."/>
            <person name="Lindquist E.A."/>
            <person name="Lipzen A."/>
            <person name="Lundell T."/>
            <person name="Morin E."/>
            <person name="Murat C."/>
            <person name="Riley R."/>
            <person name="Ohm R."/>
            <person name="Sun H."/>
            <person name="Tunlid A."/>
            <person name="Henrissat B."/>
            <person name="Grigoriev I.V."/>
            <person name="Hibbett D.S."/>
            <person name="Martin F."/>
        </authorList>
    </citation>
    <scope>NUCLEOTIDE SEQUENCE [LARGE SCALE GENOMIC DNA]</scope>
    <source>
        <strain evidence="6">F 1598</strain>
    </source>
</reference>
<dbReference type="EMBL" id="KN833047">
    <property type="protein sequence ID" value="KIM75350.1"/>
    <property type="molecule type" value="Genomic_DNA"/>
</dbReference>
<dbReference type="SUPFAM" id="SSF48452">
    <property type="entry name" value="TPR-like"/>
    <property type="match status" value="1"/>
</dbReference>
<dbReference type="FunCoup" id="A0A0C3ES03">
    <property type="interactions" value="275"/>
</dbReference>
<evidence type="ECO:0000256" key="2">
    <source>
        <dbReference type="ARBA" id="ARBA00009265"/>
    </source>
</evidence>
<evidence type="ECO:0000256" key="3">
    <source>
        <dbReference type="ARBA" id="ARBA00023242"/>
    </source>
</evidence>
<dbReference type="Proteomes" id="UP000054166">
    <property type="component" value="Unassembled WGS sequence"/>
</dbReference>
<dbReference type="HOGENOM" id="CLU_007550_0_0_1"/>
<organism evidence="5 6">
    <name type="scientific">Piloderma croceum (strain F 1598)</name>
    <dbReference type="NCBI Taxonomy" id="765440"/>
    <lineage>
        <taxon>Eukaryota</taxon>
        <taxon>Fungi</taxon>
        <taxon>Dikarya</taxon>
        <taxon>Basidiomycota</taxon>
        <taxon>Agaricomycotina</taxon>
        <taxon>Agaricomycetes</taxon>
        <taxon>Agaricomycetidae</taxon>
        <taxon>Atheliales</taxon>
        <taxon>Atheliaceae</taxon>
        <taxon>Piloderma</taxon>
    </lineage>
</organism>
<evidence type="ECO:0000256" key="1">
    <source>
        <dbReference type="ARBA" id="ARBA00004123"/>
    </source>
</evidence>
<reference evidence="5 6" key="1">
    <citation type="submission" date="2014-04" db="EMBL/GenBank/DDBJ databases">
        <authorList>
            <consortium name="DOE Joint Genome Institute"/>
            <person name="Kuo A."/>
            <person name="Tarkka M."/>
            <person name="Buscot F."/>
            <person name="Kohler A."/>
            <person name="Nagy L.G."/>
            <person name="Floudas D."/>
            <person name="Copeland A."/>
            <person name="Barry K.W."/>
            <person name="Cichocki N."/>
            <person name="Veneault-Fourrey C."/>
            <person name="LaButti K."/>
            <person name="Lindquist E.A."/>
            <person name="Lipzen A."/>
            <person name="Lundell T."/>
            <person name="Morin E."/>
            <person name="Murat C."/>
            <person name="Sun H."/>
            <person name="Tunlid A."/>
            <person name="Henrissat B."/>
            <person name="Grigoriev I.V."/>
            <person name="Hibbett D.S."/>
            <person name="Martin F."/>
            <person name="Nordberg H.P."/>
            <person name="Cantor M.N."/>
            <person name="Hua S.X."/>
        </authorList>
    </citation>
    <scope>NUCLEOTIDE SEQUENCE [LARGE SCALE GENOMIC DNA]</scope>
    <source>
        <strain evidence="5 6">F 1598</strain>
    </source>
</reference>
<accession>A0A0C3ES03</accession>
<feature type="region of interest" description="Disordered" evidence="4">
    <location>
        <begin position="1"/>
        <end position="98"/>
    </location>
</feature>
<dbReference type="Gene3D" id="1.25.40.10">
    <property type="entry name" value="Tetratricopeptide repeat domain"/>
    <property type="match status" value="1"/>
</dbReference>
<gene>
    <name evidence="5" type="ORF">PILCRDRAFT_92102</name>
</gene>
<dbReference type="InParanoid" id="A0A0C3ES03"/>
<protein>
    <recommendedName>
        <fullName evidence="7">DUF1740-domain-containing protein</fullName>
    </recommendedName>
</protein>
<name>A0A0C3ES03_PILCF</name>
<dbReference type="OrthoDB" id="297219at2759"/>
<dbReference type="Pfam" id="PF08424">
    <property type="entry name" value="NRDE-2"/>
    <property type="match status" value="1"/>
</dbReference>
<feature type="compositionally biased region" description="Acidic residues" evidence="4">
    <location>
        <begin position="218"/>
        <end position="234"/>
    </location>
</feature>
<feature type="compositionally biased region" description="Basic residues" evidence="4">
    <location>
        <begin position="32"/>
        <end position="43"/>
    </location>
</feature>
<dbReference type="InterPro" id="IPR011990">
    <property type="entry name" value="TPR-like_helical_dom_sf"/>
</dbReference>
<dbReference type="InterPro" id="IPR013633">
    <property type="entry name" value="NRDE-2"/>
</dbReference>
<keyword evidence="6" id="KW-1185">Reference proteome</keyword>
<sequence length="1080" mass="121372">MTTPSFSSFPSFDSFPGLDPGPSERRSTSSPKSKRKDEKRRKDKDKGDKDKIKRNKHYHEKSIRPADHSYGSRSAVPDDERLKAEEDRQRKDSPAVFYTDRKGDRLNVRYGGLHAADVPKYRLVGGGRKILGLSHAWTAVSRSNKGIEVVVGGRRRLPTLTDSSSRALLAAAPTRSMTASDEKYKYEEIDGFLRLPSRRGRQNKQSYREITLAKNESDSESSDASSDDSSDSDSDSVSLTSHQQTLKSLEQQITSDPSSVTAWLSLLSQSLSAVPHTSKNATKARSEIALSILSRALSSHPQNSASKVLRLKYLKAGEEVWHESKLRAEWEEGLKGGGIEIWMEWMEWRIRRATRSIKGVVEDGERALRSLGDGEDDEIGKLRVFWRVAVALQDAGYTERATALFQAQTELTFEVPQSLYGLPLNTLLDALEEFWESEVPRVGEPGAKGWASWVSSGRSDYIPSSSPKTEVASQNIADPYSKWCYEEAHADQTLQLPTRSTDNDVDADPYAMILFSDIRPLLLPLRTMRAKNTLRLIWLSLLGLQIPGLSASLSAYAHGNWDDRWAFTHLTSPAYFSAIFPNGVQTHITSDSQAGVLVGREKEYSSGFCPVKHWSLGILEPLENIRKEMCGLWTRDEVIGVDEALVRRVFEQLRWGPEDYEWDCYALAFEAALSVKSALKLSRSFLSVAQDSLPHWAVHARLERLRGRTDDARKVYETVLTTSPSSTTQAGSRQLWWDWAEMEWLAGKSDAALGVILRSVNVDGTAGIMILRAKRNLDNGYHSSKELPWKEQEAWVKLHGLLELITSTPAAMLLTFDGYILGGGNFGLKTPPHEGLTVASLLMLYRHSVILRNPTPPSLLRDRLEKAIEVYPSNTIIFGLFLEAEKGQGVWGRVRGLLGETTVDGVGKDKDVPRRVAEVWVASWEKGRWEAEKERTRSGLAAAVDNERTRGSPIIRRIFLEFEIRTGELQRAKKMLYAAIGECPLAKGAAYIVIMRTTSFTLLTTELYLLAFGPLRSVFDARELNAFADTMAERELRMRKGLDEMLEGWEEETAEKDKYEEDSTDELEYNASELRRLMPY</sequence>
<dbReference type="PANTHER" id="PTHR13471:SF0">
    <property type="entry name" value="NUCLEAR EXOSOME REGULATOR NRDE2"/>
    <property type="match status" value="1"/>
</dbReference>
<dbReference type="GO" id="GO:1902369">
    <property type="term" value="P:negative regulation of RNA catabolic process"/>
    <property type="evidence" value="ECO:0007669"/>
    <property type="project" value="TreeGrafter"/>
</dbReference>
<proteinExistence type="inferred from homology"/>
<evidence type="ECO:0000313" key="5">
    <source>
        <dbReference type="EMBL" id="KIM75350.1"/>
    </source>
</evidence>
<comment type="subcellular location">
    <subcellularLocation>
        <location evidence="1">Nucleus</location>
    </subcellularLocation>
</comment>
<dbReference type="AlphaFoldDB" id="A0A0C3ES03"/>
<evidence type="ECO:0000256" key="4">
    <source>
        <dbReference type="SAM" id="MobiDB-lite"/>
    </source>
</evidence>
<feature type="compositionally biased region" description="Basic and acidic residues" evidence="4">
    <location>
        <begin position="76"/>
        <end position="98"/>
    </location>
</feature>
<dbReference type="PANTHER" id="PTHR13471">
    <property type="entry name" value="TETRATRICOPEPTIDE-LIKE HELICAL"/>
    <property type="match status" value="1"/>
</dbReference>
<feature type="compositionally biased region" description="Low complexity" evidence="4">
    <location>
        <begin position="1"/>
        <end position="16"/>
    </location>
</feature>
<keyword evidence="3" id="KW-0539">Nucleus</keyword>
<evidence type="ECO:0000313" key="6">
    <source>
        <dbReference type="Proteomes" id="UP000054166"/>
    </source>
</evidence>
<dbReference type="GO" id="GO:0071013">
    <property type="term" value="C:catalytic step 2 spliceosome"/>
    <property type="evidence" value="ECO:0007669"/>
    <property type="project" value="TreeGrafter"/>
</dbReference>
<feature type="region of interest" description="Disordered" evidence="4">
    <location>
        <begin position="210"/>
        <end position="242"/>
    </location>
</feature>
<dbReference type="GO" id="GO:0031048">
    <property type="term" value="P:regulatory ncRNA-mediated heterochromatin formation"/>
    <property type="evidence" value="ECO:0007669"/>
    <property type="project" value="TreeGrafter"/>
</dbReference>
<comment type="similarity">
    <text evidence="2">Belongs to the NRDE2 family.</text>
</comment>
<dbReference type="STRING" id="765440.A0A0C3ES03"/>
<evidence type="ECO:0008006" key="7">
    <source>
        <dbReference type="Google" id="ProtNLM"/>
    </source>
</evidence>